<organism evidence="1 2">
    <name type="scientific">Ferroglobus placidus (strain DSM 10642 / AEDII12DO)</name>
    <dbReference type="NCBI Taxonomy" id="589924"/>
    <lineage>
        <taxon>Archaea</taxon>
        <taxon>Methanobacteriati</taxon>
        <taxon>Methanobacteriota</taxon>
        <taxon>Archaeoglobi</taxon>
        <taxon>Archaeoglobales</taxon>
        <taxon>Archaeoglobaceae</taxon>
        <taxon>Ferroglobus</taxon>
    </lineage>
</organism>
<dbReference type="HOGENOM" id="CLU_107938_2_0_2"/>
<name>D3RY95_FERPA</name>
<dbReference type="GeneID" id="8778817"/>
<dbReference type="SUPFAM" id="SSF64288">
    <property type="entry name" value="Chorismate lyase-like"/>
    <property type="match status" value="1"/>
</dbReference>
<dbReference type="eggNOG" id="arCOG01031">
    <property type="taxonomic scope" value="Archaea"/>
</dbReference>
<dbReference type="Pfam" id="PF01947">
    <property type="entry name" value="Rv2949c-like"/>
    <property type="match status" value="1"/>
</dbReference>
<evidence type="ECO:0000313" key="2">
    <source>
        <dbReference type="Proteomes" id="UP000002613"/>
    </source>
</evidence>
<dbReference type="AlphaFoldDB" id="D3RY95"/>
<evidence type="ECO:0008006" key="3">
    <source>
        <dbReference type="Google" id="ProtNLM"/>
    </source>
</evidence>
<dbReference type="RefSeq" id="WP_012965801.1">
    <property type="nucleotide sequence ID" value="NC_013849.1"/>
</dbReference>
<reference evidence="2" key="1">
    <citation type="submission" date="2010-02" db="EMBL/GenBank/DDBJ databases">
        <title>Complete sequence of Ferroglobus placidus DSM 10642.</title>
        <authorList>
            <consortium name="US DOE Joint Genome Institute"/>
            <person name="Lucas S."/>
            <person name="Copeland A."/>
            <person name="Lapidus A."/>
            <person name="Cheng J.-F."/>
            <person name="Bruce D."/>
            <person name="Goodwin L."/>
            <person name="Pitluck S."/>
            <person name="Saunders E."/>
            <person name="Brettin T."/>
            <person name="Detter J.C."/>
            <person name="Han C."/>
            <person name="Tapia R."/>
            <person name="Larimer F."/>
            <person name="Land M."/>
            <person name="Hauser L."/>
            <person name="Kyrpides N."/>
            <person name="Ivanova N."/>
            <person name="Holmes D."/>
            <person name="Lovley D."/>
            <person name="Kyrpides N."/>
            <person name="Anderson I.J."/>
            <person name="Woyke T."/>
        </authorList>
    </citation>
    <scope>NUCLEOTIDE SEQUENCE [LARGE SCALE GENOMIC DNA]</scope>
    <source>
        <strain evidence="2">DSM 10642 / AEDII12DO</strain>
    </source>
</reference>
<dbReference type="Proteomes" id="UP000002613">
    <property type="component" value="Chromosome"/>
</dbReference>
<dbReference type="EMBL" id="CP001899">
    <property type="protein sequence ID" value="ADC65458.1"/>
    <property type="molecule type" value="Genomic_DNA"/>
</dbReference>
<keyword evidence="2" id="KW-1185">Reference proteome</keyword>
<dbReference type="PaxDb" id="589924-Ferp_1304"/>
<dbReference type="KEGG" id="fpl:Ferp_1304"/>
<accession>D3RY95</accession>
<evidence type="ECO:0000313" key="1">
    <source>
        <dbReference type="EMBL" id="ADC65458.1"/>
    </source>
</evidence>
<sequence>MELNPFLKILATTDGSVTTILEALTGKEVKVRTLAQKVVKADERVAELLEIDVGDFVNWRVVEILADEILALAVSYFPIKSVFNGVREDLMRADVPIGKIIRKHNLEVRRDVNWFEVRRIRGLKEKFGEEYFLVRNYNIFHAGKILFNITEYFPVERLTRMFLKHG</sequence>
<reference evidence="1 2" key="2">
    <citation type="journal article" date="2011" name="Stand. Genomic Sci.">
        <title>Complete genome sequence of Ferroglobus placidus AEDII12DO.</title>
        <authorList>
            <person name="Anderson I."/>
            <person name="Risso C."/>
            <person name="Holmes D."/>
            <person name="Lucas S."/>
            <person name="Copeland A."/>
            <person name="Lapidus A."/>
            <person name="Cheng J.F."/>
            <person name="Bruce D."/>
            <person name="Goodwin L."/>
            <person name="Pitluck S."/>
            <person name="Saunders E."/>
            <person name="Brettin T."/>
            <person name="Detter J.C."/>
            <person name="Han C."/>
            <person name="Tapia R."/>
            <person name="Larimer F."/>
            <person name="Land M."/>
            <person name="Hauser L."/>
            <person name="Woyke T."/>
            <person name="Lovley D."/>
            <person name="Kyrpides N."/>
            <person name="Ivanova N."/>
        </authorList>
    </citation>
    <scope>NUCLEOTIDE SEQUENCE [LARGE SCALE GENOMIC DNA]</scope>
    <source>
        <strain evidence="2">DSM 10642 / AEDII12DO</strain>
    </source>
</reference>
<gene>
    <name evidence="1" type="ordered locus">Ferp_1304</name>
</gene>
<dbReference type="OrthoDB" id="145449at2157"/>
<protein>
    <recommendedName>
        <fullName evidence="3">Chorismate lyase</fullName>
    </recommendedName>
</protein>
<dbReference type="InterPro" id="IPR002800">
    <property type="entry name" value="Rv2949c-like"/>
</dbReference>
<dbReference type="STRING" id="589924.Ferp_1304"/>
<dbReference type="Gene3D" id="3.40.1410.10">
    <property type="entry name" value="Chorismate lyase-like"/>
    <property type="match status" value="1"/>
</dbReference>
<proteinExistence type="predicted"/>
<dbReference type="InterPro" id="IPR028978">
    <property type="entry name" value="Chorismate_lyase_/UTRA_dom_sf"/>
</dbReference>